<evidence type="ECO:0000256" key="2">
    <source>
        <dbReference type="SAM" id="Phobius"/>
    </source>
</evidence>
<feature type="region of interest" description="Disordered" evidence="1">
    <location>
        <begin position="42"/>
        <end position="93"/>
    </location>
</feature>
<dbReference type="STRING" id="1267423.SAMN05216290_0657"/>
<evidence type="ECO:0000256" key="1">
    <source>
        <dbReference type="SAM" id="MobiDB-lite"/>
    </source>
</evidence>
<dbReference type="Gene3D" id="2.60.120.560">
    <property type="entry name" value="Exo-inulinase, domain 1"/>
    <property type="match status" value="1"/>
</dbReference>
<sequence>MEWVQQNNFNENLITSTMKKGTTIVYTVLFLAGILSLSSCNGKKKTDSSSMPEHEEASAHHQPENETAQHAHGEEMGGHAHGEEAPDNGGSSIWTPSGDAVALLASDFHYITGATQNIAPKMVETEGVSTLELTADGTPTAFVFHKTYGNIGMIAAVDPSNFNGTLKLIHHAKSTENYEFVSINGNHLKLGRIVNGKETIFDEGDFESTSGWINLRASAAGTHFKGYLNDKMVTHGHGDKMPNGFVGIMLEGTGKLMLRSIEIAQLEDE</sequence>
<feature type="compositionally biased region" description="Basic and acidic residues" evidence="1">
    <location>
        <begin position="44"/>
        <end position="84"/>
    </location>
</feature>
<feature type="transmembrane region" description="Helical" evidence="2">
    <location>
        <begin position="23"/>
        <end position="42"/>
    </location>
</feature>
<evidence type="ECO:0000313" key="3">
    <source>
        <dbReference type="EMBL" id="SEV91520.1"/>
    </source>
</evidence>
<dbReference type="Proteomes" id="UP000199437">
    <property type="component" value="Unassembled WGS sequence"/>
</dbReference>
<dbReference type="AlphaFoldDB" id="A0A1I0MU77"/>
<keyword evidence="2" id="KW-0812">Transmembrane</keyword>
<proteinExistence type="predicted"/>
<evidence type="ECO:0008006" key="5">
    <source>
        <dbReference type="Google" id="ProtNLM"/>
    </source>
</evidence>
<reference evidence="4" key="1">
    <citation type="submission" date="2016-10" db="EMBL/GenBank/DDBJ databases">
        <authorList>
            <person name="Varghese N."/>
            <person name="Submissions S."/>
        </authorList>
    </citation>
    <scope>NUCLEOTIDE SEQUENCE [LARGE SCALE GENOMIC DNA]</scope>
    <source>
        <strain evidence="4">CGMCC 1.12402</strain>
    </source>
</reference>
<keyword evidence="4" id="KW-1185">Reference proteome</keyword>
<gene>
    <name evidence="3" type="ORF">SAMN05216290_0657</name>
</gene>
<dbReference type="EMBL" id="FOIR01000001">
    <property type="protein sequence ID" value="SEV91520.1"/>
    <property type="molecule type" value="Genomic_DNA"/>
</dbReference>
<keyword evidence="2" id="KW-0472">Membrane</keyword>
<accession>A0A1I0MU77</accession>
<organism evidence="3 4">
    <name type="scientific">Roseivirga pacifica</name>
    <dbReference type="NCBI Taxonomy" id="1267423"/>
    <lineage>
        <taxon>Bacteria</taxon>
        <taxon>Pseudomonadati</taxon>
        <taxon>Bacteroidota</taxon>
        <taxon>Cytophagia</taxon>
        <taxon>Cytophagales</taxon>
        <taxon>Roseivirgaceae</taxon>
        <taxon>Roseivirga</taxon>
    </lineage>
</organism>
<keyword evidence="2" id="KW-1133">Transmembrane helix</keyword>
<evidence type="ECO:0000313" key="4">
    <source>
        <dbReference type="Proteomes" id="UP000199437"/>
    </source>
</evidence>
<name>A0A1I0MU77_9BACT</name>
<protein>
    <recommendedName>
        <fullName evidence="5">3-keto-disaccharide hydrolase domain-containing protein</fullName>
    </recommendedName>
</protein>